<dbReference type="Proteomes" id="UP001244207">
    <property type="component" value="Unassembled WGS sequence"/>
</dbReference>
<organism evidence="1 2">
    <name type="scientific">Glomerella acutata</name>
    <name type="common">Colletotrichum acutatum</name>
    <dbReference type="NCBI Taxonomy" id="27357"/>
    <lineage>
        <taxon>Eukaryota</taxon>
        <taxon>Fungi</taxon>
        <taxon>Dikarya</taxon>
        <taxon>Ascomycota</taxon>
        <taxon>Pezizomycotina</taxon>
        <taxon>Sordariomycetes</taxon>
        <taxon>Hypocreomycetidae</taxon>
        <taxon>Glomerellales</taxon>
        <taxon>Glomerellaceae</taxon>
        <taxon>Colletotrichum</taxon>
        <taxon>Colletotrichum acutatum species complex</taxon>
    </lineage>
</organism>
<comment type="caution">
    <text evidence="1">The sequence shown here is derived from an EMBL/GenBank/DDBJ whole genome shotgun (WGS) entry which is preliminary data.</text>
</comment>
<sequence>MLVQLPLPKKCGVIYFRCGVALSLVVVFDIVDNFRDEGRIGNYANNIEQITTVKPWKFPLAKQNYNHEQMMGWKFTVDTVRTGRLCSVRQIVRYQWQKSKMNVATRAANCLVAESNRRSSHITITSETLYHLANKACLYPTGMQNMLGDDEWDDRWKSSGFRELGPDNLARDNPIWMDTQAVRRSA</sequence>
<dbReference type="GeneID" id="85394610"/>
<accession>A0AAD8UD67</accession>
<protein>
    <submittedName>
        <fullName evidence="1">Uncharacterized protein</fullName>
    </submittedName>
</protein>
<name>A0AAD8UD67_GLOAC</name>
<reference evidence="1" key="1">
    <citation type="submission" date="2021-12" db="EMBL/GenBank/DDBJ databases">
        <title>Comparative genomics, transcriptomics and evolutionary studies reveal genomic signatures of adaptation to plant cell wall in hemibiotrophic fungi.</title>
        <authorList>
            <consortium name="DOE Joint Genome Institute"/>
            <person name="Baroncelli R."/>
            <person name="Diaz J.F."/>
            <person name="Benocci T."/>
            <person name="Peng M."/>
            <person name="Battaglia E."/>
            <person name="Haridas S."/>
            <person name="Andreopoulos W."/>
            <person name="Labutti K."/>
            <person name="Pangilinan J."/>
            <person name="Floch G.L."/>
            <person name="Makela M.R."/>
            <person name="Henrissat B."/>
            <person name="Grigoriev I.V."/>
            <person name="Crouch J.A."/>
            <person name="De Vries R.P."/>
            <person name="Sukno S.A."/>
            <person name="Thon M.R."/>
        </authorList>
    </citation>
    <scope>NUCLEOTIDE SEQUENCE</scope>
    <source>
        <strain evidence="1">CBS 112980</strain>
    </source>
</reference>
<keyword evidence="2" id="KW-1185">Reference proteome</keyword>
<dbReference type="RefSeq" id="XP_060362007.1">
    <property type="nucleotide sequence ID" value="XM_060510711.1"/>
</dbReference>
<dbReference type="EMBL" id="JAHMHS010000087">
    <property type="protein sequence ID" value="KAK1721211.1"/>
    <property type="molecule type" value="Genomic_DNA"/>
</dbReference>
<evidence type="ECO:0000313" key="1">
    <source>
        <dbReference type="EMBL" id="KAK1721211.1"/>
    </source>
</evidence>
<dbReference type="AlphaFoldDB" id="A0AAD8UD67"/>
<gene>
    <name evidence="1" type="ORF">BDZ83DRAFT_654348</name>
</gene>
<evidence type="ECO:0000313" key="2">
    <source>
        <dbReference type="Proteomes" id="UP001244207"/>
    </source>
</evidence>
<proteinExistence type="predicted"/>